<sequence length="343" mass="38427">MAIPAPSLDAVKLYDNALISIQLGIEDFEQSTLPSGNQARALSSVRNLFAGMLLLFKYKIAVSVSDPADAYSVIFNPPPIVPESDGNGGVRWVPDGKFKKTTIDVHGIQQRFEGFGINVDWDVINKLQDCRNHLEHLHPQHTYGEVGGFIADLFPVLSDFITNELQQVPMDVLGGAWEKMLAHKDFYNEKLAECEDSWQSADIPDGMQIYLDDCNCQMCGSQLIKAADEDLASGLTVKQHEDKFRYRCVSCSYADLIAPELYHAFHVANDYDPRDGSEPICETCYECNHDTFLIFEQKCAWCGATLEHNTCSICGEPLTQDEQDNGGLCSADQYIREKFMRED</sequence>
<protein>
    <submittedName>
        <fullName evidence="1">Uncharacterized protein</fullName>
    </submittedName>
</protein>
<comment type="caution">
    <text evidence="1">The sequence shown here is derived from an EMBL/GenBank/DDBJ whole genome shotgun (WGS) entry which is preliminary data.</text>
</comment>
<reference evidence="1" key="1">
    <citation type="journal article" date="2018" name="Genome Biol.">
        <title>SKESA: strategic k-mer extension for scrupulous assemblies.</title>
        <authorList>
            <person name="Souvorov A."/>
            <person name="Agarwala R."/>
            <person name="Lipman D.J."/>
        </authorList>
    </citation>
    <scope>NUCLEOTIDE SEQUENCE</scope>
    <source>
        <strain evidence="1">O50</strain>
    </source>
</reference>
<organism evidence="1">
    <name type="scientific">Citrobacter freundii</name>
    <dbReference type="NCBI Taxonomy" id="546"/>
    <lineage>
        <taxon>Bacteria</taxon>
        <taxon>Pseudomonadati</taxon>
        <taxon>Pseudomonadota</taxon>
        <taxon>Gammaproteobacteria</taxon>
        <taxon>Enterobacterales</taxon>
        <taxon>Enterobacteriaceae</taxon>
        <taxon>Citrobacter</taxon>
        <taxon>Citrobacter freundii complex</taxon>
    </lineage>
</organism>
<proteinExistence type="predicted"/>
<accession>A0A8H9Q8H9</accession>
<dbReference type="EMBL" id="DACSXJ010000002">
    <property type="protein sequence ID" value="HAT3896016.1"/>
    <property type="molecule type" value="Genomic_DNA"/>
</dbReference>
<name>A0A8H9Q8H9_CITFR</name>
<reference evidence="1" key="2">
    <citation type="submission" date="2020-09" db="EMBL/GenBank/DDBJ databases">
        <authorList>
            <consortium name="NCBI Pathogen Detection Project"/>
        </authorList>
    </citation>
    <scope>NUCLEOTIDE SEQUENCE</scope>
    <source>
        <strain evidence="1">O50</strain>
    </source>
</reference>
<gene>
    <name evidence="1" type="ORF">I9Y29_000398</name>
</gene>
<dbReference type="Proteomes" id="UP000855471">
    <property type="component" value="Unassembled WGS sequence"/>
</dbReference>
<dbReference type="AlphaFoldDB" id="A0A8H9Q8H9"/>
<dbReference type="RefSeq" id="WP_191238705.1">
    <property type="nucleotide sequence ID" value="NZ_JAQPDG010000013.1"/>
</dbReference>
<evidence type="ECO:0000313" key="1">
    <source>
        <dbReference type="EMBL" id="HAT3896016.1"/>
    </source>
</evidence>